<evidence type="ECO:0000256" key="1">
    <source>
        <dbReference type="SAM" id="MobiDB-lite"/>
    </source>
</evidence>
<dbReference type="PANTHER" id="PTHR13468">
    <property type="entry name" value="DEK PROTEIN"/>
    <property type="match status" value="1"/>
</dbReference>
<keyword evidence="2" id="KW-0371">Homeobox</keyword>
<gene>
    <name evidence="2" type="ORF">CTI12_AA280270</name>
</gene>
<keyword evidence="3" id="KW-1185">Reference proteome</keyword>
<dbReference type="PANTHER" id="PTHR13468:SF22">
    <property type="entry name" value="DEK DOMAIN-CONTAINING CHROMATIN-ASSOCIATED PROTEIN 3"/>
    <property type="match status" value="1"/>
</dbReference>
<feature type="region of interest" description="Disordered" evidence="1">
    <location>
        <begin position="247"/>
        <end position="397"/>
    </location>
</feature>
<reference evidence="2 3" key="1">
    <citation type="journal article" date="2018" name="Mol. Plant">
        <title>The genome of Artemisia annua provides insight into the evolution of Asteraceae family and artemisinin biosynthesis.</title>
        <authorList>
            <person name="Shen Q."/>
            <person name="Zhang L."/>
            <person name="Liao Z."/>
            <person name="Wang S."/>
            <person name="Yan T."/>
            <person name="Shi P."/>
            <person name="Liu M."/>
            <person name="Fu X."/>
            <person name="Pan Q."/>
            <person name="Wang Y."/>
            <person name="Lv Z."/>
            <person name="Lu X."/>
            <person name="Zhang F."/>
            <person name="Jiang W."/>
            <person name="Ma Y."/>
            <person name="Chen M."/>
            <person name="Hao X."/>
            <person name="Li L."/>
            <person name="Tang Y."/>
            <person name="Lv G."/>
            <person name="Zhou Y."/>
            <person name="Sun X."/>
            <person name="Brodelius P.E."/>
            <person name="Rose J.K.C."/>
            <person name="Tang K."/>
        </authorList>
    </citation>
    <scope>NUCLEOTIDE SEQUENCE [LARGE SCALE GENOMIC DNA]</scope>
    <source>
        <strain evidence="3">cv. Huhao1</strain>
        <tissue evidence="2">Leaf</tissue>
    </source>
</reference>
<feature type="compositionally biased region" description="Basic and acidic residues" evidence="1">
    <location>
        <begin position="337"/>
        <end position="362"/>
    </location>
</feature>
<accession>A0A2U1NDA1</accession>
<proteinExistence type="predicted"/>
<dbReference type="OrthoDB" id="370884at2759"/>
<comment type="caution">
    <text evidence="2">The sequence shown here is derived from an EMBL/GenBank/DDBJ whole genome shotgun (WGS) entry which is preliminary data.</text>
</comment>
<dbReference type="GO" id="GO:0003677">
    <property type="term" value="F:DNA binding"/>
    <property type="evidence" value="ECO:0007669"/>
    <property type="project" value="UniProtKB-KW"/>
</dbReference>
<dbReference type="GO" id="GO:0042393">
    <property type="term" value="F:histone binding"/>
    <property type="evidence" value="ECO:0007669"/>
    <property type="project" value="TreeGrafter"/>
</dbReference>
<dbReference type="EMBL" id="PKPP01003074">
    <property type="protein sequence ID" value="PWA71494.1"/>
    <property type="molecule type" value="Genomic_DNA"/>
</dbReference>
<evidence type="ECO:0000313" key="3">
    <source>
        <dbReference type="Proteomes" id="UP000245207"/>
    </source>
</evidence>
<dbReference type="InterPro" id="IPR044198">
    <property type="entry name" value="DEK"/>
</dbReference>
<dbReference type="AlphaFoldDB" id="A0A2U1NDA1"/>
<feature type="compositionally biased region" description="Basic and acidic residues" evidence="1">
    <location>
        <begin position="369"/>
        <end position="392"/>
    </location>
</feature>
<keyword evidence="2" id="KW-0238">DNA-binding</keyword>
<organism evidence="2 3">
    <name type="scientific">Artemisia annua</name>
    <name type="common">Sweet wormwood</name>
    <dbReference type="NCBI Taxonomy" id="35608"/>
    <lineage>
        <taxon>Eukaryota</taxon>
        <taxon>Viridiplantae</taxon>
        <taxon>Streptophyta</taxon>
        <taxon>Embryophyta</taxon>
        <taxon>Tracheophyta</taxon>
        <taxon>Spermatophyta</taxon>
        <taxon>Magnoliopsida</taxon>
        <taxon>eudicotyledons</taxon>
        <taxon>Gunneridae</taxon>
        <taxon>Pentapetalae</taxon>
        <taxon>asterids</taxon>
        <taxon>campanulids</taxon>
        <taxon>Asterales</taxon>
        <taxon>Asteraceae</taxon>
        <taxon>Asteroideae</taxon>
        <taxon>Anthemideae</taxon>
        <taxon>Artemisiinae</taxon>
        <taxon>Artemisia</taxon>
    </lineage>
</organism>
<feature type="compositionally biased region" description="Acidic residues" evidence="1">
    <location>
        <begin position="323"/>
        <end position="336"/>
    </location>
</feature>
<evidence type="ECO:0000313" key="2">
    <source>
        <dbReference type="EMBL" id="PWA71494.1"/>
    </source>
</evidence>
<feature type="compositionally biased region" description="Basic and acidic residues" evidence="1">
    <location>
        <begin position="286"/>
        <end position="322"/>
    </location>
</feature>
<protein>
    <submittedName>
        <fullName evidence="2">Homeodomain-like, DEK</fullName>
    </submittedName>
</protein>
<dbReference type="STRING" id="35608.A0A2U1NDA1"/>
<name>A0A2U1NDA1_ARTAN</name>
<dbReference type="GO" id="GO:2000779">
    <property type="term" value="P:regulation of double-strand break repair"/>
    <property type="evidence" value="ECO:0007669"/>
    <property type="project" value="TreeGrafter"/>
</dbReference>
<dbReference type="Proteomes" id="UP000245207">
    <property type="component" value="Unassembled WGS sequence"/>
</dbReference>
<dbReference type="GO" id="GO:0006325">
    <property type="term" value="P:chromatin organization"/>
    <property type="evidence" value="ECO:0007669"/>
    <property type="project" value="InterPro"/>
</dbReference>
<sequence>MGERLTQHQPNRASQQAQAKSWVNLHALDPFTNKGKLALIEVEAAKAKECPVYYLSRVITGPGTRYSVVEGHCLTLVFVTQKLRRAARRFLTLAGYDMKCVTPEKAELSAAVLEEANKFQKTCLQCQFSPCPAECALEHYIMKTGESPIFKENFTGRAIMAILSIPREDVQQLYRALLKSGRTPRDDGYQILPWPLHPAWHEPISDQTQAQAIDFLRQRILSSSRRFSRPSCPAPLTDSVAVMGEEEATTKAGEAVTNGTVSPIKPENGVSEKKDEEKSGDDEMCVDTKDDKKDENKDVDAEVSKDDKEGEEKRKDETKSEAMEVDGEENANEESEDKIAEAADLKEKKEDDKAEEKKEAGSKKRAAKKSGEEKGTGKKVTEEKKGKEKNVEPKTPVVPTIDRPVRVRKSVERLVEVIDDIEKEFRIEKVGRGTTLKDIPNVAKSEEIVILHLLLIKMIAVDGLSIPPNPQTRRKKKDKSHNIHLMRSNVRSPSSLLPNIFQKRPMCLSGE</sequence>
<dbReference type="GO" id="GO:0005634">
    <property type="term" value="C:nucleus"/>
    <property type="evidence" value="ECO:0007669"/>
    <property type="project" value="TreeGrafter"/>
</dbReference>